<dbReference type="AlphaFoldDB" id="A0A6F8XVY6"/>
<keyword evidence="3" id="KW-1185">Reference proteome</keyword>
<keyword evidence="1" id="KW-0472">Membrane</keyword>
<evidence type="ECO:0000256" key="1">
    <source>
        <dbReference type="SAM" id="Phobius"/>
    </source>
</evidence>
<evidence type="ECO:0000313" key="3">
    <source>
        <dbReference type="Proteomes" id="UP000502508"/>
    </source>
</evidence>
<name>A0A6F8XVY6_9ACTN</name>
<keyword evidence="1" id="KW-0812">Transmembrane</keyword>
<keyword evidence="1" id="KW-1133">Transmembrane helix</keyword>
<proteinExistence type="predicted"/>
<sequence length="243" mass="26330">MDPTRQPAAPRGGPSDAAVVAYLRAGAPGLPIAQFDGRAVTSQARAALRRRRRNFVKAVAGATAAYVALALAGPLPVPGLDIVTAPAGTAIRALEDLAPGEGPGPYRRKADVDRLETEVLPVVQELQVAYYRLTPVPCRQLEYPRGSYGDGPPECGASLGFDAEARADFDEVTAAVERSGVAIIQIFRQAEGGIDIALKDDSWQHHWSYVYLPDASSPPPTIWPGEEWTHIRDDWWLYRVYAD</sequence>
<dbReference type="RefSeq" id="WP_173037640.1">
    <property type="nucleotide sequence ID" value="NZ_AP022870.1"/>
</dbReference>
<reference evidence="2 3" key="1">
    <citation type="submission" date="2020-03" db="EMBL/GenBank/DDBJ databases">
        <title>Whole genome shotgun sequence of Phytohabitans flavus NBRC 107702.</title>
        <authorList>
            <person name="Komaki H."/>
            <person name="Tamura T."/>
        </authorList>
    </citation>
    <scope>NUCLEOTIDE SEQUENCE [LARGE SCALE GENOMIC DNA]</scope>
    <source>
        <strain evidence="2 3">NBRC 107702</strain>
    </source>
</reference>
<gene>
    <name evidence="2" type="ORF">Pflav_044140</name>
</gene>
<dbReference type="Proteomes" id="UP000502508">
    <property type="component" value="Chromosome"/>
</dbReference>
<protein>
    <submittedName>
        <fullName evidence="2">Uncharacterized protein</fullName>
    </submittedName>
</protein>
<accession>A0A6F8XVY6</accession>
<organism evidence="2 3">
    <name type="scientific">Phytohabitans flavus</name>
    <dbReference type="NCBI Taxonomy" id="1076124"/>
    <lineage>
        <taxon>Bacteria</taxon>
        <taxon>Bacillati</taxon>
        <taxon>Actinomycetota</taxon>
        <taxon>Actinomycetes</taxon>
        <taxon>Micromonosporales</taxon>
        <taxon>Micromonosporaceae</taxon>
    </lineage>
</organism>
<evidence type="ECO:0000313" key="2">
    <source>
        <dbReference type="EMBL" id="BCB78004.1"/>
    </source>
</evidence>
<dbReference type="KEGG" id="pfla:Pflav_044140"/>
<dbReference type="EMBL" id="AP022870">
    <property type="protein sequence ID" value="BCB78004.1"/>
    <property type="molecule type" value="Genomic_DNA"/>
</dbReference>
<feature type="transmembrane region" description="Helical" evidence="1">
    <location>
        <begin position="55"/>
        <end position="75"/>
    </location>
</feature>
<reference evidence="2 3" key="2">
    <citation type="submission" date="2020-03" db="EMBL/GenBank/DDBJ databases">
        <authorList>
            <person name="Ichikawa N."/>
            <person name="Kimura A."/>
            <person name="Kitahashi Y."/>
            <person name="Uohara A."/>
        </authorList>
    </citation>
    <scope>NUCLEOTIDE SEQUENCE [LARGE SCALE GENOMIC DNA]</scope>
    <source>
        <strain evidence="2 3">NBRC 107702</strain>
    </source>
</reference>